<dbReference type="PANTHER" id="PTHR30456">
    <property type="entry name" value="PYRIDOXINE 5'-PHOSPHATE SYNTHASE"/>
    <property type="match status" value="1"/>
</dbReference>
<dbReference type="HAMAP" id="MF_00279">
    <property type="entry name" value="PdxJ"/>
    <property type="match status" value="1"/>
</dbReference>
<dbReference type="InterPro" id="IPR013785">
    <property type="entry name" value="Aldolase_TIM"/>
</dbReference>
<dbReference type="GO" id="GO:0033856">
    <property type="term" value="F:pyridoxine 5'-phosphate synthase activity"/>
    <property type="evidence" value="ECO:0007669"/>
    <property type="project" value="InterPro"/>
</dbReference>
<comment type="caution">
    <text evidence="4">The sequence shown here is derived from an EMBL/GenBank/DDBJ whole genome shotgun (WGS) entry which is preliminary data.</text>
</comment>
<dbReference type="PaxDb" id="67767-A0A0J7KFD5"/>
<dbReference type="NCBIfam" id="NF003625">
    <property type="entry name" value="PRK05265.1-3"/>
    <property type="match status" value="1"/>
</dbReference>
<keyword evidence="3" id="KW-0664">Pyridoxine biosynthesis</keyword>
<dbReference type="Gene3D" id="3.20.20.70">
    <property type="entry name" value="Aldolase class I"/>
    <property type="match status" value="1"/>
</dbReference>
<gene>
    <name evidence="4" type="ORF">RF55_11436</name>
</gene>
<dbReference type="Proteomes" id="UP000036403">
    <property type="component" value="Unassembled WGS sequence"/>
</dbReference>
<dbReference type="InterPro" id="IPR004569">
    <property type="entry name" value="PyrdxlP_synth_PdxJ"/>
</dbReference>
<name>A0A0J7KFD5_LASNI</name>
<accession>A0A0J7KFD5</accession>
<organism evidence="4 5">
    <name type="scientific">Lasius niger</name>
    <name type="common">Black garden ant</name>
    <dbReference type="NCBI Taxonomy" id="67767"/>
    <lineage>
        <taxon>Eukaryota</taxon>
        <taxon>Metazoa</taxon>
        <taxon>Ecdysozoa</taxon>
        <taxon>Arthropoda</taxon>
        <taxon>Hexapoda</taxon>
        <taxon>Insecta</taxon>
        <taxon>Pterygota</taxon>
        <taxon>Neoptera</taxon>
        <taxon>Endopterygota</taxon>
        <taxon>Hymenoptera</taxon>
        <taxon>Apocrita</taxon>
        <taxon>Aculeata</taxon>
        <taxon>Formicoidea</taxon>
        <taxon>Formicidae</taxon>
        <taxon>Formicinae</taxon>
        <taxon>Lasius</taxon>
        <taxon>Lasius</taxon>
    </lineage>
</organism>
<evidence type="ECO:0000313" key="5">
    <source>
        <dbReference type="Proteomes" id="UP000036403"/>
    </source>
</evidence>
<keyword evidence="5" id="KW-1185">Reference proteome</keyword>
<dbReference type="GO" id="GO:0008615">
    <property type="term" value="P:pyridoxine biosynthetic process"/>
    <property type="evidence" value="ECO:0007669"/>
    <property type="project" value="UniProtKB-KW"/>
</dbReference>
<evidence type="ECO:0000313" key="4">
    <source>
        <dbReference type="EMBL" id="KMQ88987.1"/>
    </source>
</evidence>
<keyword evidence="2" id="KW-0808">Transferase</keyword>
<proteinExistence type="inferred from homology"/>
<dbReference type="AlphaFoldDB" id="A0A0J7KFD5"/>
<dbReference type="EMBL" id="LBMM01008310">
    <property type="protein sequence ID" value="KMQ88987.1"/>
    <property type="molecule type" value="Genomic_DNA"/>
</dbReference>
<dbReference type="InterPro" id="IPR036130">
    <property type="entry name" value="Pyridoxine-5'_phos_synth"/>
</dbReference>
<keyword evidence="1" id="KW-0963">Cytoplasm</keyword>
<dbReference type="SUPFAM" id="SSF63892">
    <property type="entry name" value="Pyridoxine 5'-phosphate synthase"/>
    <property type="match status" value="1"/>
</dbReference>
<reference evidence="4 5" key="1">
    <citation type="submission" date="2015-04" db="EMBL/GenBank/DDBJ databases">
        <title>Lasius niger genome sequencing.</title>
        <authorList>
            <person name="Konorov E.A."/>
            <person name="Nikitin M.A."/>
            <person name="Kirill M.V."/>
            <person name="Chang P."/>
        </authorList>
    </citation>
    <scope>NUCLEOTIDE SEQUENCE [LARGE SCALE GENOMIC DNA]</scope>
    <source>
        <tissue evidence="4">Whole</tissue>
    </source>
</reference>
<dbReference type="OrthoDB" id="10054638at2759"/>
<dbReference type="Pfam" id="PF03740">
    <property type="entry name" value="PdxJ"/>
    <property type="match status" value="1"/>
</dbReference>
<evidence type="ECO:0000256" key="2">
    <source>
        <dbReference type="ARBA" id="ARBA00022679"/>
    </source>
</evidence>
<dbReference type="GO" id="GO:0005829">
    <property type="term" value="C:cytosol"/>
    <property type="evidence" value="ECO:0007669"/>
    <property type="project" value="TreeGrafter"/>
</dbReference>
<sequence>MAATQEMLAIALELKPFAVCLVPERREELTTEGGLNAFQESLPEIVAKLKAAGIRTSLFIDPDLKQLEQAVKIGADAVELHTGAYAEAKDREILKEELSRLRKGAVFAKEKGLEVHAGHGLTYENVGAVGAIKEISELNIGHYLIGAALFVGLSKAVSEMRIKMNAERL</sequence>
<evidence type="ECO:0000256" key="3">
    <source>
        <dbReference type="ARBA" id="ARBA00023096"/>
    </source>
</evidence>
<protein>
    <submittedName>
        <fullName evidence="4">Pyridoxine 5-phosphate synthase</fullName>
    </submittedName>
</protein>
<dbReference type="PANTHER" id="PTHR30456:SF0">
    <property type="entry name" value="PYRIDOXINE 5'-PHOSPHATE SYNTHASE"/>
    <property type="match status" value="1"/>
</dbReference>
<evidence type="ECO:0000256" key="1">
    <source>
        <dbReference type="ARBA" id="ARBA00022490"/>
    </source>
</evidence>